<evidence type="ECO:0000313" key="1">
    <source>
        <dbReference type="EMBL" id="ACO32696.1"/>
    </source>
</evidence>
<dbReference type="HOGENOM" id="CLU_2968752_0_0_0"/>
<gene>
    <name evidence="1" type="ordered locus">ACP_1053</name>
</gene>
<sequence>MFPAFCRSPAILESGNEIESRNKREIPEKCESEFAFLDPYKSMTCRNAGYPGEKTPQT</sequence>
<dbReference type="Proteomes" id="UP000002207">
    <property type="component" value="Chromosome"/>
</dbReference>
<keyword evidence="2" id="KW-1185">Reference proteome</keyword>
<dbReference type="AlphaFoldDB" id="C1F426"/>
<reference evidence="1 2" key="1">
    <citation type="journal article" date="2009" name="Appl. Environ. Microbiol.">
        <title>Three genomes from the phylum Acidobacteria provide insight into the lifestyles of these microorganisms in soils.</title>
        <authorList>
            <person name="Ward N.L."/>
            <person name="Challacombe J.F."/>
            <person name="Janssen P.H."/>
            <person name="Henrissat B."/>
            <person name="Coutinho P.M."/>
            <person name="Wu M."/>
            <person name="Xie G."/>
            <person name="Haft D.H."/>
            <person name="Sait M."/>
            <person name="Badger J."/>
            <person name="Barabote R.D."/>
            <person name="Bradley B."/>
            <person name="Brettin T.S."/>
            <person name="Brinkac L.M."/>
            <person name="Bruce D."/>
            <person name="Creasy T."/>
            <person name="Daugherty S.C."/>
            <person name="Davidsen T.M."/>
            <person name="DeBoy R.T."/>
            <person name="Detter J.C."/>
            <person name="Dodson R.J."/>
            <person name="Durkin A.S."/>
            <person name="Ganapathy A."/>
            <person name="Gwinn-Giglio M."/>
            <person name="Han C.S."/>
            <person name="Khouri H."/>
            <person name="Kiss H."/>
            <person name="Kothari S.P."/>
            <person name="Madupu R."/>
            <person name="Nelson K.E."/>
            <person name="Nelson W.C."/>
            <person name="Paulsen I."/>
            <person name="Penn K."/>
            <person name="Ren Q."/>
            <person name="Rosovitz M.J."/>
            <person name="Selengut J.D."/>
            <person name="Shrivastava S."/>
            <person name="Sullivan S.A."/>
            <person name="Tapia R."/>
            <person name="Thompson L.S."/>
            <person name="Watkins K.L."/>
            <person name="Yang Q."/>
            <person name="Yu C."/>
            <person name="Zafar N."/>
            <person name="Zhou L."/>
            <person name="Kuske C.R."/>
        </authorList>
    </citation>
    <scope>NUCLEOTIDE SEQUENCE [LARGE SCALE GENOMIC DNA]</scope>
    <source>
        <strain evidence="2">ATCC 51196 / DSM 11244 / BCRC 80197 / JCM 7670 / NBRC 15755 / NCIMB 13165 / 161</strain>
    </source>
</reference>
<protein>
    <submittedName>
        <fullName evidence="1">Uncharacterized protein</fullName>
    </submittedName>
</protein>
<dbReference type="InParanoid" id="C1F426"/>
<accession>C1F426</accession>
<dbReference type="KEGG" id="aca:ACP_1053"/>
<organism evidence="1 2">
    <name type="scientific">Acidobacterium capsulatum (strain ATCC 51196 / DSM 11244 / BCRC 80197 / JCM 7670 / NBRC 15755 / NCIMB 13165 / 161)</name>
    <dbReference type="NCBI Taxonomy" id="240015"/>
    <lineage>
        <taxon>Bacteria</taxon>
        <taxon>Pseudomonadati</taxon>
        <taxon>Acidobacteriota</taxon>
        <taxon>Terriglobia</taxon>
        <taxon>Terriglobales</taxon>
        <taxon>Acidobacteriaceae</taxon>
        <taxon>Acidobacterium</taxon>
    </lineage>
</organism>
<proteinExistence type="predicted"/>
<dbReference type="EMBL" id="CP001472">
    <property type="protein sequence ID" value="ACO32696.1"/>
    <property type="molecule type" value="Genomic_DNA"/>
</dbReference>
<name>C1F426_ACIC5</name>
<evidence type="ECO:0000313" key="2">
    <source>
        <dbReference type="Proteomes" id="UP000002207"/>
    </source>
</evidence>